<dbReference type="Proteomes" id="UP000276133">
    <property type="component" value="Unassembled WGS sequence"/>
</dbReference>
<evidence type="ECO:0000313" key="3">
    <source>
        <dbReference type="Proteomes" id="UP000276133"/>
    </source>
</evidence>
<keyword evidence="3" id="KW-1185">Reference proteome</keyword>
<evidence type="ECO:0000313" key="2">
    <source>
        <dbReference type="EMBL" id="RNA30684.1"/>
    </source>
</evidence>
<keyword evidence="1" id="KW-1133">Transmembrane helix</keyword>
<reference evidence="2 3" key="1">
    <citation type="journal article" date="2018" name="Sci. Rep.">
        <title>Genomic signatures of local adaptation to the degree of environmental predictability in rotifers.</title>
        <authorList>
            <person name="Franch-Gras L."/>
            <person name="Hahn C."/>
            <person name="Garcia-Roger E.M."/>
            <person name="Carmona M.J."/>
            <person name="Serra M."/>
            <person name="Gomez A."/>
        </authorList>
    </citation>
    <scope>NUCLEOTIDE SEQUENCE [LARGE SCALE GENOMIC DNA]</scope>
    <source>
        <strain evidence="2">HYR1</strain>
    </source>
</reference>
<feature type="transmembrane region" description="Helical" evidence="1">
    <location>
        <begin position="6"/>
        <end position="28"/>
    </location>
</feature>
<dbReference type="EMBL" id="REGN01002057">
    <property type="protein sequence ID" value="RNA30684.1"/>
    <property type="molecule type" value="Genomic_DNA"/>
</dbReference>
<evidence type="ECO:0000256" key="1">
    <source>
        <dbReference type="SAM" id="Phobius"/>
    </source>
</evidence>
<proteinExistence type="predicted"/>
<keyword evidence="1" id="KW-0812">Transmembrane</keyword>
<keyword evidence="1" id="KW-0472">Membrane</keyword>
<organism evidence="2 3">
    <name type="scientific">Brachionus plicatilis</name>
    <name type="common">Marine rotifer</name>
    <name type="synonym">Brachionus muelleri</name>
    <dbReference type="NCBI Taxonomy" id="10195"/>
    <lineage>
        <taxon>Eukaryota</taxon>
        <taxon>Metazoa</taxon>
        <taxon>Spiralia</taxon>
        <taxon>Gnathifera</taxon>
        <taxon>Rotifera</taxon>
        <taxon>Eurotatoria</taxon>
        <taxon>Monogononta</taxon>
        <taxon>Pseudotrocha</taxon>
        <taxon>Ploima</taxon>
        <taxon>Brachionidae</taxon>
        <taxon>Brachionus</taxon>
    </lineage>
</organism>
<sequence length="72" mass="8332">MVLAADFSLFPVVMIGPSLSFTNVVLFYEELYKRFILVIILRKPSHSILYECFINELSMNIDEPSSDLMKNQ</sequence>
<accession>A0A3M7S4E0</accession>
<protein>
    <submittedName>
        <fullName evidence="2">Uncharacterized protein</fullName>
    </submittedName>
</protein>
<name>A0A3M7S4E0_BRAPC</name>
<dbReference type="AlphaFoldDB" id="A0A3M7S4E0"/>
<gene>
    <name evidence="2" type="ORF">BpHYR1_018729</name>
</gene>
<comment type="caution">
    <text evidence="2">The sequence shown here is derived from an EMBL/GenBank/DDBJ whole genome shotgun (WGS) entry which is preliminary data.</text>
</comment>